<gene>
    <name evidence="10" type="primary">rarD</name>
    <name evidence="10" type="ORF">FSZ31_03820</name>
</gene>
<feature type="transmembrane region" description="Helical" evidence="8">
    <location>
        <begin position="20"/>
        <end position="39"/>
    </location>
</feature>
<evidence type="ECO:0000259" key="9">
    <source>
        <dbReference type="Pfam" id="PF00892"/>
    </source>
</evidence>
<protein>
    <submittedName>
        <fullName evidence="10">EamA family transporter RarD</fullName>
    </submittedName>
</protein>
<evidence type="ECO:0000256" key="8">
    <source>
        <dbReference type="SAM" id="Phobius"/>
    </source>
</evidence>
<evidence type="ECO:0000256" key="5">
    <source>
        <dbReference type="ARBA" id="ARBA00022692"/>
    </source>
</evidence>
<evidence type="ECO:0000313" key="11">
    <source>
        <dbReference type="Proteomes" id="UP000321129"/>
    </source>
</evidence>
<evidence type="ECO:0000256" key="7">
    <source>
        <dbReference type="ARBA" id="ARBA00023136"/>
    </source>
</evidence>
<accession>A0A5C6UUS0</accession>
<keyword evidence="5 8" id="KW-0812">Transmembrane</keyword>
<keyword evidence="4" id="KW-1003">Cell membrane</keyword>
<reference evidence="10 11" key="1">
    <citation type="submission" date="2019-08" db="EMBL/GenBank/DDBJ databases">
        <title>Sphingorhabdus soil sp. nov., isolated from arctic soil.</title>
        <authorList>
            <person name="Liu Y."/>
        </authorList>
    </citation>
    <scope>NUCLEOTIDE SEQUENCE [LARGE SCALE GENOMIC DNA]</scope>
    <source>
        <strain evidence="10 11">D-2Q-5-6</strain>
    </source>
</reference>
<feature type="transmembrane region" description="Helical" evidence="8">
    <location>
        <begin position="245"/>
        <end position="263"/>
    </location>
</feature>
<dbReference type="NCBIfam" id="TIGR00688">
    <property type="entry name" value="rarD"/>
    <property type="match status" value="1"/>
</dbReference>
<feature type="transmembrane region" description="Helical" evidence="8">
    <location>
        <begin position="217"/>
        <end position="239"/>
    </location>
</feature>
<name>A0A5C6UUS0_9SPHN</name>
<proteinExistence type="inferred from homology"/>
<dbReference type="InterPro" id="IPR000620">
    <property type="entry name" value="EamA_dom"/>
</dbReference>
<dbReference type="SUPFAM" id="SSF103481">
    <property type="entry name" value="Multidrug resistance efflux transporter EmrE"/>
    <property type="match status" value="2"/>
</dbReference>
<dbReference type="PANTHER" id="PTHR22911">
    <property type="entry name" value="ACYL-MALONYL CONDENSING ENZYME-RELATED"/>
    <property type="match status" value="1"/>
</dbReference>
<feature type="transmembrane region" description="Helical" evidence="8">
    <location>
        <begin position="51"/>
        <end position="71"/>
    </location>
</feature>
<feature type="transmembrane region" description="Helical" evidence="8">
    <location>
        <begin position="77"/>
        <end position="99"/>
    </location>
</feature>
<evidence type="ECO:0000256" key="6">
    <source>
        <dbReference type="ARBA" id="ARBA00022989"/>
    </source>
</evidence>
<evidence type="ECO:0000256" key="3">
    <source>
        <dbReference type="ARBA" id="ARBA00022448"/>
    </source>
</evidence>
<keyword evidence="7 8" id="KW-0472">Membrane</keyword>
<keyword evidence="3" id="KW-0813">Transport</keyword>
<dbReference type="OrthoDB" id="369870at2"/>
<evidence type="ECO:0000256" key="2">
    <source>
        <dbReference type="ARBA" id="ARBA00007362"/>
    </source>
</evidence>
<dbReference type="Pfam" id="PF00892">
    <property type="entry name" value="EamA"/>
    <property type="match status" value="1"/>
</dbReference>
<feature type="transmembrane region" description="Helical" evidence="8">
    <location>
        <begin position="157"/>
        <end position="178"/>
    </location>
</feature>
<dbReference type="AlphaFoldDB" id="A0A5C6UUS0"/>
<feature type="transmembrane region" description="Helical" evidence="8">
    <location>
        <begin position="190"/>
        <end position="210"/>
    </location>
</feature>
<evidence type="ECO:0000313" key="10">
    <source>
        <dbReference type="EMBL" id="TXC74435.1"/>
    </source>
</evidence>
<comment type="similarity">
    <text evidence="2">Belongs to the EamA transporter family.</text>
</comment>
<dbReference type="Proteomes" id="UP000321129">
    <property type="component" value="Unassembled WGS sequence"/>
</dbReference>
<feature type="domain" description="EamA" evidence="9">
    <location>
        <begin position="6"/>
        <end position="121"/>
    </location>
</feature>
<keyword evidence="6 8" id="KW-1133">Transmembrane helix</keyword>
<sequence>MPLFFKALTSVAPLEVVAHRIVWGALLLIAVLAILGRLGELGTVLRTRKSMATLCATAILIAINWLIYIWAVFNDHVVAAALGYYLNPLLNVVLGYVVLKERLSRAQVFAVALAAVGVAVLAAGALSTLWVSLALAGSFGTYGLIKKMTPVGPMVGMATETLILSPVALGFLVWLAFVGGGAFGVQSRDIDLLLIAGGAVTAIPLVLFASAAKKMKFATLGVIQYLAPTIQFLLGVLLYHEALTTAHLIAFPLIWTGLILYSWDAWKASRRDAIASVTPA</sequence>
<dbReference type="EMBL" id="VOPY01000001">
    <property type="protein sequence ID" value="TXC74435.1"/>
    <property type="molecule type" value="Genomic_DNA"/>
</dbReference>
<evidence type="ECO:0000256" key="1">
    <source>
        <dbReference type="ARBA" id="ARBA00004651"/>
    </source>
</evidence>
<comment type="caution">
    <text evidence="10">The sequence shown here is derived from an EMBL/GenBank/DDBJ whole genome shotgun (WGS) entry which is preliminary data.</text>
</comment>
<evidence type="ECO:0000256" key="4">
    <source>
        <dbReference type="ARBA" id="ARBA00022475"/>
    </source>
</evidence>
<dbReference type="PANTHER" id="PTHR22911:SF137">
    <property type="entry name" value="SOLUTE CARRIER FAMILY 35 MEMBER G2-RELATED"/>
    <property type="match status" value="1"/>
</dbReference>
<feature type="transmembrane region" description="Helical" evidence="8">
    <location>
        <begin position="106"/>
        <end position="123"/>
    </location>
</feature>
<comment type="subcellular location">
    <subcellularLocation>
        <location evidence="1">Cell membrane</location>
        <topology evidence="1">Multi-pass membrane protein</topology>
    </subcellularLocation>
</comment>
<dbReference type="GO" id="GO:0005886">
    <property type="term" value="C:plasma membrane"/>
    <property type="evidence" value="ECO:0007669"/>
    <property type="project" value="UniProtKB-SubCell"/>
</dbReference>
<keyword evidence="11" id="KW-1185">Reference proteome</keyword>
<organism evidence="10 11">
    <name type="scientific">Flavisphingopyxis soli</name>
    <dbReference type="NCBI Taxonomy" id="2601267"/>
    <lineage>
        <taxon>Bacteria</taxon>
        <taxon>Pseudomonadati</taxon>
        <taxon>Pseudomonadota</taxon>
        <taxon>Alphaproteobacteria</taxon>
        <taxon>Sphingomonadales</taxon>
        <taxon>Sphingopyxidaceae</taxon>
        <taxon>Flavisphingopyxis</taxon>
    </lineage>
</organism>
<dbReference type="InterPro" id="IPR004626">
    <property type="entry name" value="RarD"/>
</dbReference>
<dbReference type="InterPro" id="IPR037185">
    <property type="entry name" value="EmrE-like"/>
</dbReference>